<keyword evidence="6 7" id="KW-0804">Transcription</keyword>
<keyword evidence="5 7" id="KW-0238">DNA-binding</keyword>
<dbReference type="GO" id="GO:0005737">
    <property type="term" value="C:cytoplasm"/>
    <property type="evidence" value="ECO:0007669"/>
    <property type="project" value="UniProtKB-UniRule"/>
</dbReference>
<evidence type="ECO:0000259" key="8">
    <source>
        <dbReference type="PROSITE" id="PS51740"/>
    </source>
</evidence>
<keyword evidence="9" id="KW-0132">Cell division</keyword>
<keyword evidence="2 7" id="KW-0963">Cytoplasm</keyword>
<dbReference type="InterPro" id="IPR003444">
    <property type="entry name" value="MraZ"/>
</dbReference>
<evidence type="ECO:0000256" key="2">
    <source>
        <dbReference type="ARBA" id="ARBA00022490"/>
    </source>
</evidence>
<dbReference type="HAMAP" id="MF_01008">
    <property type="entry name" value="MraZ"/>
    <property type="match status" value="1"/>
</dbReference>
<comment type="caution">
    <text evidence="9">The sequence shown here is derived from an EMBL/GenBank/DDBJ whole genome shotgun (WGS) entry which is preliminary data.</text>
</comment>
<feature type="domain" description="SpoVT-AbrB" evidence="8">
    <location>
        <begin position="7"/>
        <end position="55"/>
    </location>
</feature>
<dbReference type="PANTHER" id="PTHR34701">
    <property type="entry name" value="TRANSCRIPTIONAL REGULATOR MRAZ"/>
    <property type="match status" value="1"/>
</dbReference>
<comment type="similarity">
    <text evidence="7">Belongs to the MraZ family.</text>
</comment>
<dbReference type="AlphaFoldDB" id="A0A094WA40"/>
<comment type="subunit">
    <text evidence="7">Forms oligomers.</text>
</comment>
<evidence type="ECO:0000313" key="9">
    <source>
        <dbReference type="EMBL" id="KGA94408.1"/>
    </source>
</evidence>
<dbReference type="Pfam" id="PF02381">
    <property type="entry name" value="MraZ"/>
    <property type="match status" value="2"/>
</dbReference>
<dbReference type="InterPro" id="IPR035644">
    <property type="entry name" value="MraZ_C"/>
</dbReference>
<keyword evidence="9" id="KW-0131">Cell cycle</keyword>
<evidence type="ECO:0000256" key="7">
    <source>
        <dbReference type="HAMAP-Rule" id="MF_01008"/>
    </source>
</evidence>
<proteinExistence type="inferred from homology"/>
<dbReference type="InterPro" id="IPR037914">
    <property type="entry name" value="SpoVT-AbrB_sf"/>
</dbReference>
<name>A0A094WA40_9BACT</name>
<keyword evidence="4 7" id="KW-0805">Transcription regulation</keyword>
<dbReference type="NCBIfam" id="TIGR00242">
    <property type="entry name" value="division/cell wall cluster transcriptional repressor MraZ"/>
    <property type="match status" value="1"/>
</dbReference>
<dbReference type="EMBL" id="JPGK01000003">
    <property type="protein sequence ID" value="KGA94408.1"/>
    <property type="molecule type" value="Genomic_DNA"/>
</dbReference>
<dbReference type="CDD" id="cd16320">
    <property type="entry name" value="MraZ_N"/>
    <property type="match status" value="1"/>
</dbReference>
<dbReference type="PROSITE" id="PS51740">
    <property type="entry name" value="SPOVT_ABRB"/>
    <property type="match status" value="2"/>
</dbReference>
<evidence type="ECO:0000256" key="4">
    <source>
        <dbReference type="ARBA" id="ARBA00023015"/>
    </source>
</evidence>
<dbReference type="GO" id="GO:0003700">
    <property type="term" value="F:DNA-binding transcription factor activity"/>
    <property type="evidence" value="ECO:0007669"/>
    <property type="project" value="UniProtKB-UniRule"/>
</dbReference>
<gene>
    <name evidence="7" type="primary">mraZ</name>
    <name evidence="9" type="ORF">LptCag_1171</name>
</gene>
<comment type="subcellular location">
    <subcellularLocation>
        <location evidence="7">Cytoplasm</location>
        <location evidence="7">Nucleoid</location>
    </subcellularLocation>
</comment>
<dbReference type="PANTHER" id="PTHR34701:SF1">
    <property type="entry name" value="TRANSCRIPTIONAL REGULATOR MRAZ"/>
    <property type="match status" value="1"/>
</dbReference>
<dbReference type="CDD" id="cd16321">
    <property type="entry name" value="MraZ_C"/>
    <property type="match status" value="1"/>
</dbReference>
<dbReference type="GO" id="GO:2000143">
    <property type="term" value="P:negative regulation of DNA-templated transcription initiation"/>
    <property type="evidence" value="ECO:0007669"/>
    <property type="project" value="TreeGrafter"/>
</dbReference>
<dbReference type="SUPFAM" id="SSF89447">
    <property type="entry name" value="AbrB/MazE/MraZ-like"/>
    <property type="match status" value="1"/>
</dbReference>
<dbReference type="PATRIC" id="fig|178606.4.peg.985"/>
<dbReference type="InterPro" id="IPR020603">
    <property type="entry name" value="MraZ_dom"/>
</dbReference>
<evidence type="ECO:0000313" key="10">
    <source>
        <dbReference type="Proteomes" id="UP000029452"/>
    </source>
</evidence>
<evidence type="ECO:0000256" key="6">
    <source>
        <dbReference type="ARBA" id="ARBA00023163"/>
    </source>
</evidence>
<protein>
    <recommendedName>
        <fullName evidence="1 7">Transcriptional regulator MraZ</fullName>
    </recommendedName>
</protein>
<evidence type="ECO:0000256" key="3">
    <source>
        <dbReference type="ARBA" id="ARBA00022737"/>
    </source>
</evidence>
<reference evidence="9 10" key="1">
    <citation type="submission" date="2014-06" db="EMBL/GenBank/DDBJ databases">
        <title>Draft genome sequence of iron oxidizing acidophile Leptospirillum ferriphilum DSM14647.</title>
        <authorList>
            <person name="Cardenas J.P."/>
            <person name="Lazcano M."/>
            <person name="Ossandon F.J."/>
            <person name="Corbett M."/>
            <person name="Holmes D.S."/>
            <person name="Watkin E."/>
        </authorList>
    </citation>
    <scope>NUCLEOTIDE SEQUENCE [LARGE SCALE GENOMIC DNA]</scope>
    <source>
        <strain evidence="9 10">DSM 14647</strain>
    </source>
</reference>
<keyword evidence="3" id="KW-0677">Repeat</keyword>
<dbReference type="RefSeq" id="WP_052157785.1">
    <property type="nucleotide sequence ID" value="NZ_JPGK01000003.1"/>
</dbReference>
<organism evidence="9 10">
    <name type="scientific">Leptospirillum ferriphilum</name>
    <dbReference type="NCBI Taxonomy" id="178606"/>
    <lineage>
        <taxon>Bacteria</taxon>
        <taxon>Pseudomonadati</taxon>
        <taxon>Nitrospirota</taxon>
        <taxon>Nitrospiria</taxon>
        <taxon>Nitrospirales</taxon>
        <taxon>Nitrospiraceae</taxon>
        <taxon>Leptospirillum</taxon>
    </lineage>
</organism>
<sequence length="148" mass="16914">MNIFRGRYQHSLDDKGRVAIPQKFRESLDGPEKGGGSLVITVEPDECLVVYPESAWRELEEKVGALPQMNEDLKTYLRFTIGWATDVQPDRQGRILIPQPLRDFAHLERDVWFVGLLNKFEIWNGDRLAQLTGKERIQSVSSALSGLF</sequence>
<dbReference type="GO" id="GO:0009295">
    <property type="term" value="C:nucleoid"/>
    <property type="evidence" value="ECO:0007669"/>
    <property type="project" value="UniProtKB-SubCell"/>
</dbReference>
<dbReference type="Gene3D" id="3.40.1550.20">
    <property type="entry name" value="Transcriptional regulator MraZ domain"/>
    <property type="match status" value="1"/>
</dbReference>
<dbReference type="OrthoDB" id="9807753at2"/>
<feature type="domain" description="SpoVT-AbrB" evidence="8">
    <location>
        <begin position="84"/>
        <end position="127"/>
    </location>
</feature>
<dbReference type="InterPro" id="IPR035642">
    <property type="entry name" value="MraZ_N"/>
</dbReference>
<dbReference type="GO" id="GO:0051301">
    <property type="term" value="P:cell division"/>
    <property type="evidence" value="ECO:0007669"/>
    <property type="project" value="UniProtKB-KW"/>
</dbReference>
<accession>A0A094WA40</accession>
<dbReference type="InterPro" id="IPR007159">
    <property type="entry name" value="SpoVT-AbrB_dom"/>
</dbReference>
<dbReference type="InterPro" id="IPR038619">
    <property type="entry name" value="MraZ_sf"/>
</dbReference>
<dbReference type="Proteomes" id="UP000029452">
    <property type="component" value="Unassembled WGS sequence"/>
</dbReference>
<evidence type="ECO:0000256" key="5">
    <source>
        <dbReference type="ARBA" id="ARBA00023125"/>
    </source>
</evidence>
<evidence type="ECO:0000256" key="1">
    <source>
        <dbReference type="ARBA" id="ARBA00013860"/>
    </source>
</evidence>
<dbReference type="GO" id="GO:0000976">
    <property type="term" value="F:transcription cis-regulatory region binding"/>
    <property type="evidence" value="ECO:0007669"/>
    <property type="project" value="TreeGrafter"/>
</dbReference>